<keyword evidence="7" id="KW-0460">Magnesium</keyword>
<evidence type="ECO:0000256" key="12">
    <source>
        <dbReference type="ARBA" id="ARBA00023172"/>
    </source>
</evidence>
<evidence type="ECO:0000256" key="15">
    <source>
        <dbReference type="SAM" id="MobiDB-lite"/>
    </source>
</evidence>
<keyword evidence="5" id="KW-0255">Endonuclease</keyword>
<evidence type="ECO:0000256" key="7">
    <source>
        <dbReference type="ARBA" id="ARBA00022842"/>
    </source>
</evidence>
<dbReference type="GO" id="GO:0015074">
    <property type="term" value="P:DNA integration"/>
    <property type="evidence" value="ECO:0007669"/>
    <property type="project" value="UniProtKB-KW"/>
</dbReference>
<keyword evidence="11" id="KW-0239">DNA-directed DNA polymerase</keyword>
<keyword evidence="4" id="KW-0479">Metal-binding</keyword>
<evidence type="ECO:0000256" key="6">
    <source>
        <dbReference type="ARBA" id="ARBA00022801"/>
    </source>
</evidence>
<proteinExistence type="predicted"/>
<evidence type="ECO:0000256" key="4">
    <source>
        <dbReference type="ARBA" id="ARBA00022723"/>
    </source>
</evidence>
<reference evidence="17" key="1">
    <citation type="submission" date="2016-04" db="EMBL/GenBank/DDBJ databases">
        <authorList>
            <person name="Nguyen H.D."/>
            <person name="Kesanakurti P."/>
            <person name="Cullis J."/>
            <person name="Levesque C.A."/>
            <person name="Hambleton S."/>
        </authorList>
    </citation>
    <scope>NUCLEOTIDE SEQUENCE</scope>
    <source>
        <strain evidence="17">DAOMC 238032</strain>
    </source>
</reference>
<name>A0A8T8SDL6_9BASI</name>
<evidence type="ECO:0000259" key="16">
    <source>
        <dbReference type="PROSITE" id="PS50994"/>
    </source>
</evidence>
<dbReference type="GO" id="GO:0003964">
    <property type="term" value="F:RNA-directed DNA polymerase activity"/>
    <property type="evidence" value="ECO:0007669"/>
    <property type="project" value="UniProtKB-KW"/>
</dbReference>
<comment type="caution">
    <text evidence="17">The sequence shown here is derived from an EMBL/GenBank/DDBJ whole genome shotgun (WGS) entry which is preliminary data.</text>
</comment>
<evidence type="ECO:0000256" key="3">
    <source>
        <dbReference type="ARBA" id="ARBA00022722"/>
    </source>
</evidence>
<evidence type="ECO:0000256" key="2">
    <source>
        <dbReference type="ARBA" id="ARBA00022695"/>
    </source>
</evidence>
<dbReference type="InterPro" id="IPR012337">
    <property type="entry name" value="RNaseH-like_sf"/>
</dbReference>
<evidence type="ECO:0000256" key="11">
    <source>
        <dbReference type="ARBA" id="ARBA00022932"/>
    </source>
</evidence>
<evidence type="ECO:0000256" key="14">
    <source>
        <dbReference type="ARBA" id="ARBA00049244"/>
    </source>
</evidence>
<evidence type="ECO:0000256" key="9">
    <source>
        <dbReference type="ARBA" id="ARBA00022908"/>
    </source>
</evidence>
<dbReference type="InterPro" id="IPR001584">
    <property type="entry name" value="Integrase_cat-core"/>
</dbReference>
<dbReference type="GO" id="GO:0003723">
    <property type="term" value="F:RNA binding"/>
    <property type="evidence" value="ECO:0007669"/>
    <property type="project" value="UniProtKB-KW"/>
</dbReference>
<gene>
    <name evidence="17" type="ORF">A4X03_0g9136</name>
</gene>
<feature type="non-terminal residue" evidence="17">
    <location>
        <position position="341"/>
    </location>
</feature>
<dbReference type="Proteomes" id="UP000077671">
    <property type="component" value="Unassembled WGS sequence"/>
</dbReference>
<dbReference type="Gene3D" id="3.30.420.10">
    <property type="entry name" value="Ribonuclease H-like superfamily/Ribonuclease H"/>
    <property type="match status" value="1"/>
</dbReference>
<evidence type="ECO:0000313" key="17">
    <source>
        <dbReference type="EMBL" id="KAE8237379.1"/>
    </source>
</evidence>
<feature type="region of interest" description="Disordered" evidence="15">
    <location>
        <begin position="286"/>
        <end position="341"/>
    </location>
</feature>
<keyword evidence="1" id="KW-0815">Transposition</keyword>
<dbReference type="GO" id="GO:0006310">
    <property type="term" value="P:DNA recombination"/>
    <property type="evidence" value="ECO:0007669"/>
    <property type="project" value="UniProtKB-KW"/>
</dbReference>
<feature type="compositionally biased region" description="Basic and acidic residues" evidence="15">
    <location>
        <begin position="294"/>
        <end position="320"/>
    </location>
</feature>
<dbReference type="GO" id="GO:0005634">
    <property type="term" value="C:nucleus"/>
    <property type="evidence" value="ECO:0007669"/>
    <property type="project" value="UniProtKB-ARBA"/>
</dbReference>
<evidence type="ECO:0000256" key="1">
    <source>
        <dbReference type="ARBA" id="ARBA00022578"/>
    </source>
</evidence>
<accession>A0A8T8SDL6</accession>
<evidence type="ECO:0000256" key="5">
    <source>
        <dbReference type="ARBA" id="ARBA00022759"/>
    </source>
</evidence>
<evidence type="ECO:0000256" key="10">
    <source>
        <dbReference type="ARBA" id="ARBA00022918"/>
    </source>
</evidence>
<feature type="compositionally biased region" description="Low complexity" evidence="15">
    <location>
        <begin position="206"/>
        <end position="243"/>
    </location>
</feature>
<sequence length="341" mass="37396">MSSQYPNLRISRVRTDNALEFKASELQHYWDSNGVKHELAPRYSPQSNGVAERNVRTITEMTRTMLIAAKLPSFFWPAAAGYAAHIKNRVTAASLSNETTPFEELNGRKPPPQSFKPFGCTAWAMKPSTERDGKFDAKSRPCVYLGPAFKGASKLWDPVANKELVDHSVTFDEDNTASRLLHDHQLQSGQAVPSFGFLDDEDELQGQRQQGNQQPQQLQPHPVPQTHQQGPQPPALQQAMQDALRSRVVPSDILPSVTTIADGGQVSRDALATVARRLAAQTKEAQLMAGRGSVRADGEPEVAVERRREAAPAEQERSSGDRGSSAQEGRRSGQLAGKEPA</sequence>
<keyword evidence="9" id="KW-0229">DNA integration</keyword>
<dbReference type="PANTHER" id="PTHR42648:SF11">
    <property type="entry name" value="TRANSPOSON TY4-P GAG-POL POLYPROTEIN"/>
    <property type="match status" value="1"/>
</dbReference>
<dbReference type="GO" id="GO:0046872">
    <property type="term" value="F:metal ion binding"/>
    <property type="evidence" value="ECO:0007669"/>
    <property type="project" value="UniProtKB-KW"/>
</dbReference>
<dbReference type="InterPro" id="IPR057670">
    <property type="entry name" value="SH3_retrovirus"/>
</dbReference>
<feature type="domain" description="Integrase catalytic" evidence="16">
    <location>
        <begin position="1"/>
        <end position="109"/>
    </location>
</feature>
<dbReference type="Pfam" id="PF25597">
    <property type="entry name" value="SH3_retrovirus"/>
    <property type="match status" value="1"/>
</dbReference>
<dbReference type="GO" id="GO:0032196">
    <property type="term" value="P:transposition"/>
    <property type="evidence" value="ECO:0007669"/>
    <property type="project" value="UniProtKB-KW"/>
</dbReference>
<dbReference type="AlphaFoldDB" id="A0A8T8SDL6"/>
<protein>
    <recommendedName>
        <fullName evidence="16">Integrase catalytic domain-containing protein</fullName>
    </recommendedName>
</protein>
<evidence type="ECO:0000256" key="13">
    <source>
        <dbReference type="ARBA" id="ARBA00048173"/>
    </source>
</evidence>
<dbReference type="GO" id="GO:0004519">
    <property type="term" value="F:endonuclease activity"/>
    <property type="evidence" value="ECO:0007669"/>
    <property type="project" value="UniProtKB-KW"/>
</dbReference>
<comment type="catalytic activity">
    <reaction evidence="14">
        <text>DNA(n) + a 2'-deoxyribonucleoside 5'-triphosphate = DNA(n+1) + diphosphate</text>
        <dbReference type="Rhea" id="RHEA:22508"/>
        <dbReference type="Rhea" id="RHEA-COMP:17339"/>
        <dbReference type="Rhea" id="RHEA-COMP:17340"/>
        <dbReference type="ChEBI" id="CHEBI:33019"/>
        <dbReference type="ChEBI" id="CHEBI:61560"/>
        <dbReference type="ChEBI" id="CHEBI:173112"/>
        <dbReference type="EC" id="2.7.7.7"/>
    </reaction>
</comment>
<keyword evidence="8" id="KW-0694">RNA-binding</keyword>
<evidence type="ECO:0000256" key="8">
    <source>
        <dbReference type="ARBA" id="ARBA00022884"/>
    </source>
</evidence>
<dbReference type="InterPro" id="IPR039537">
    <property type="entry name" value="Retrotran_Ty1/copia-like"/>
</dbReference>
<keyword evidence="10" id="KW-0695">RNA-directed DNA polymerase</keyword>
<dbReference type="PANTHER" id="PTHR42648">
    <property type="entry name" value="TRANSPOSASE, PUTATIVE-RELATED"/>
    <property type="match status" value="1"/>
</dbReference>
<reference evidence="17" key="2">
    <citation type="journal article" date="2019" name="IMA Fungus">
        <title>Genome sequencing and comparison of five Tilletia species to identify candidate genes for the detection of regulated species infecting wheat.</title>
        <authorList>
            <person name="Nguyen H.D.T."/>
            <person name="Sultana T."/>
            <person name="Kesanakurti P."/>
            <person name="Hambleton S."/>
        </authorList>
    </citation>
    <scope>NUCLEOTIDE SEQUENCE</scope>
    <source>
        <strain evidence="17">DAOMC 238032</strain>
    </source>
</reference>
<dbReference type="GO" id="GO:0016787">
    <property type="term" value="F:hydrolase activity"/>
    <property type="evidence" value="ECO:0007669"/>
    <property type="project" value="UniProtKB-KW"/>
</dbReference>
<dbReference type="SUPFAM" id="SSF53098">
    <property type="entry name" value="Ribonuclease H-like"/>
    <property type="match status" value="1"/>
</dbReference>
<keyword evidence="11" id="KW-0808">Transferase</keyword>
<comment type="catalytic activity">
    <reaction evidence="13">
        <text>DNA(n) + a 2'-deoxyribonucleoside 5'-triphosphate = DNA(n+1) + diphosphate</text>
        <dbReference type="Rhea" id="RHEA:22508"/>
        <dbReference type="Rhea" id="RHEA-COMP:17339"/>
        <dbReference type="Rhea" id="RHEA-COMP:17340"/>
        <dbReference type="ChEBI" id="CHEBI:33019"/>
        <dbReference type="ChEBI" id="CHEBI:61560"/>
        <dbReference type="ChEBI" id="CHEBI:173112"/>
        <dbReference type="EC" id="2.7.7.49"/>
    </reaction>
</comment>
<keyword evidence="2" id="KW-0548">Nucleotidyltransferase</keyword>
<dbReference type="InterPro" id="IPR036397">
    <property type="entry name" value="RNaseH_sf"/>
</dbReference>
<dbReference type="GO" id="GO:0003887">
    <property type="term" value="F:DNA-directed DNA polymerase activity"/>
    <property type="evidence" value="ECO:0007669"/>
    <property type="project" value="UniProtKB-KW"/>
</dbReference>
<keyword evidence="3" id="KW-0540">Nuclease</keyword>
<keyword evidence="12" id="KW-0233">DNA recombination</keyword>
<keyword evidence="6" id="KW-0378">Hydrolase</keyword>
<organism evidence="17 18">
    <name type="scientific">Tilletia caries</name>
    <name type="common">wheat bunt fungus</name>
    <dbReference type="NCBI Taxonomy" id="13290"/>
    <lineage>
        <taxon>Eukaryota</taxon>
        <taxon>Fungi</taxon>
        <taxon>Dikarya</taxon>
        <taxon>Basidiomycota</taxon>
        <taxon>Ustilaginomycotina</taxon>
        <taxon>Exobasidiomycetes</taxon>
        <taxon>Tilletiales</taxon>
        <taxon>Tilletiaceae</taxon>
        <taxon>Tilletia</taxon>
    </lineage>
</organism>
<dbReference type="EMBL" id="LWDD02003343">
    <property type="protein sequence ID" value="KAE8237379.1"/>
    <property type="molecule type" value="Genomic_DNA"/>
</dbReference>
<feature type="region of interest" description="Disordered" evidence="15">
    <location>
        <begin position="203"/>
        <end position="244"/>
    </location>
</feature>
<dbReference type="PROSITE" id="PS50994">
    <property type="entry name" value="INTEGRASE"/>
    <property type="match status" value="1"/>
</dbReference>
<evidence type="ECO:0000313" key="18">
    <source>
        <dbReference type="Proteomes" id="UP000077671"/>
    </source>
</evidence>